<dbReference type="Proteomes" id="UP000747399">
    <property type="component" value="Unassembled WGS sequence"/>
</dbReference>
<organism evidence="7 8">
    <name type="scientific">Volvox africanus</name>
    <dbReference type="NCBI Taxonomy" id="51714"/>
    <lineage>
        <taxon>Eukaryota</taxon>
        <taxon>Viridiplantae</taxon>
        <taxon>Chlorophyta</taxon>
        <taxon>core chlorophytes</taxon>
        <taxon>Chlorophyceae</taxon>
        <taxon>CS clade</taxon>
        <taxon>Chlamydomonadales</taxon>
        <taxon>Volvocaceae</taxon>
        <taxon>Volvox</taxon>
    </lineage>
</organism>
<dbReference type="Gene3D" id="1.10.472.10">
    <property type="entry name" value="Cyclin-like"/>
    <property type="match status" value="2"/>
</dbReference>
<dbReference type="Pfam" id="PF00134">
    <property type="entry name" value="Cyclin_N"/>
    <property type="match status" value="1"/>
</dbReference>
<reference evidence="7" key="1">
    <citation type="journal article" date="2021" name="Proc. Natl. Acad. Sci. U.S.A.">
        <title>Three genomes in the algal genus Volvox reveal the fate of a haploid sex-determining region after a transition to homothallism.</title>
        <authorList>
            <person name="Yamamoto K."/>
            <person name="Hamaji T."/>
            <person name="Kawai-Toyooka H."/>
            <person name="Matsuzaki R."/>
            <person name="Takahashi F."/>
            <person name="Nishimura Y."/>
            <person name="Kawachi M."/>
            <person name="Noguchi H."/>
            <person name="Minakuchi Y."/>
            <person name="Umen J.G."/>
            <person name="Toyoda A."/>
            <person name="Nozaki H."/>
        </authorList>
    </citation>
    <scope>NUCLEOTIDE SEQUENCE</scope>
    <source>
        <strain evidence="7">NIES-3780</strain>
    </source>
</reference>
<dbReference type="SMART" id="SM00385">
    <property type="entry name" value="CYCLIN"/>
    <property type="match status" value="1"/>
</dbReference>
<name>A0A8J4EY30_9CHLO</name>
<keyword evidence="8" id="KW-1185">Reference proteome</keyword>
<feature type="domain" description="Cyclin-like" evidence="6">
    <location>
        <begin position="171"/>
        <end position="262"/>
    </location>
</feature>
<dbReference type="EMBL" id="BNCO01000005">
    <property type="protein sequence ID" value="GIL48578.1"/>
    <property type="molecule type" value="Genomic_DNA"/>
</dbReference>
<feature type="compositionally biased region" description="Low complexity" evidence="4">
    <location>
        <begin position="124"/>
        <end position="138"/>
    </location>
</feature>
<evidence type="ECO:0000256" key="3">
    <source>
        <dbReference type="RuleBase" id="RU000383"/>
    </source>
</evidence>
<comment type="similarity">
    <text evidence="3">Belongs to the cyclin family.</text>
</comment>
<feature type="chain" id="PRO_5035234915" description="Cyclin-like domain-containing protein" evidence="5">
    <location>
        <begin position="20"/>
        <end position="436"/>
    </location>
</feature>
<proteinExistence type="inferred from homology"/>
<feature type="signal peptide" evidence="5">
    <location>
        <begin position="1"/>
        <end position="19"/>
    </location>
</feature>
<dbReference type="SUPFAM" id="SSF47954">
    <property type="entry name" value="Cyclin-like"/>
    <property type="match status" value="1"/>
</dbReference>
<comment type="caution">
    <text evidence="7">The sequence shown here is derived from an EMBL/GenBank/DDBJ whole genome shotgun (WGS) entry which is preliminary data.</text>
</comment>
<dbReference type="AlphaFoldDB" id="A0A8J4EY30"/>
<protein>
    <recommendedName>
        <fullName evidence="6">Cyclin-like domain-containing protein</fullName>
    </recommendedName>
</protein>
<feature type="region of interest" description="Disordered" evidence="4">
    <location>
        <begin position="109"/>
        <end position="145"/>
    </location>
</feature>
<dbReference type="GO" id="GO:0051301">
    <property type="term" value="P:cell division"/>
    <property type="evidence" value="ECO:0007669"/>
    <property type="project" value="UniProtKB-KW"/>
</dbReference>
<keyword evidence="2" id="KW-0131">Cell cycle</keyword>
<accession>A0A8J4EY30</accession>
<evidence type="ECO:0000313" key="7">
    <source>
        <dbReference type="EMBL" id="GIL48578.1"/>
    </source>
</evidence>
<keyword evidence="1" id="KW-0132">Cell division</keyword>
<gene>
    <name evidence="7" type="ORF">Vafri_5064</name>
</gene>
<dbReference type="InterPro" id="IPR039361">
    <property type="entry name" value="Cyclin"/>
</dbReference>
<evidence type="ECO:0000256" key="2">
    <source>
        <dbReference type="ARBA" id="ARBA00023306"/>
    </source>
</evidence>
<evidence type="ECO:0000259" key="6">
    <source>
        <dbReference type="SMART" id="SM00385"/>
    </source>
</evidence>
<dbReference type="InterPro" id="IPR006671">
    <property type="entry name" value="Cyclin_N"/>
</dbReference>
<evidence type="ECO:0000256" key="4">
    <source>
        <dbReference type="SAM" id="MobiDB-lite"/>
    </source>
</evidence>
<dbReference type="PANTHER" id="PTHR10177">
    <property type="entry name" value="CYCLINS"/>
    <property type="match status" value="1"/>
</dbReference>
<evidence type="ECO:0000313" key="8">
    <source>
        <dbReference type="Proteomes" id="UP000747399"/>
    </source>
</evidence>
<keyword evidence="3" id="KW-0195">Cyclin</keyword>
<dbReference type="InterPro" id="IPR036915">
    <property type="entry name" value="Cyclin-like_sf"/>
</dbReference>
<keyword evidence="5" id="KW-0732">Signal</keyword>
<dbReference type="InterPro" id="IPR013763">
    <property type="entry name" value="Cyclin-like_dom"/>
</dbReference>
<sequence>MSFGHAITAAAATVAAAAATPDAPEVMNPASSAINATRCSSQTSGTNYDKSGQSLLSLLCTEEGLNGVMRPDGALGPNGCCGEAALIGTTSSLPPQAYNSVTTFKTTKMDWGSQPSTPRPAGQPCTPTPENTAAAETQAETRHAASCRPSPPGCLHYHQNIPPEHRVLIVGWMRQVCEALGLHASTLFMATSLLDRFMAASQVPTPEGILQLVALASMSVAVKFNEVLQVKPSIWLGLAVNSTGVHLYQPCDLQRCEFTLLQTIDWQLHEPNTFTFLEHLLVSHRTPLSGQTQVVDSSCSDGSCGASRRAHSSPGLRSTRLASAVPEWHESSNDNTPNTSGFCESAVATVAASLAELSLMYDTFLSHEYCTVAQACVMLAQRLLAHEGKALHGVVKPPLGPWEPGLAACIEALELCCSPGERHFAMAAEAGRNQLC</sequence>
<evidence type="ECO:0000256" key="5">
    <source>
        <dbReference type="SAM" id="SignalP"/>
    </source>
</evidence>
<evidence type="ECO:0000256" key="1">
    <source>
        <dbReference type="ARBA" id="ARBA00022618"/>
    </source>
</evidence>